<dbReference type="RefSeq" id="WP_011451033.1">
    <property type="nucleotide sequence ID" value="NZ_LANT01000008.1"/>
</dbReference>
<accession>A0A0F3N8A1</accession>
<gene>
    <name evidence="1" type="ORF">EPHNCH_1285</name>
</gene>
<proteinExistence type="predicted"/>
<dbReference type="AlphaFoldDB" id="A0A0F3N8A1"/>
<dbReference type="GeneID" id="92748447"/>
<dbReference type="EMBL" id="LANT01000008">
    <property type="protein sequence ID" value="KJV63139.1"/>
    <property type="molecule type" value="Genomic_DNA"/>
</dbReference>
<evidence type="ECO:0000313" key="2">
    <source>
        <dbReference type="Proteomes" id="UP000033754"/>
    </source>
</evidence>
<comment type="caution">
    <text evidence="1">The sequence shown here is derived from an EMBL/GenBank/DDBJ whole genome shotgun (WGS) entry which is preliminary data.</text>
</comment>
<protein>
    <submittedName>
        <fullName evidence="1">Uncharacterized protein</fullName>
    </submittedName>
</protein>
<name>A0A0F3N8A1_ANAPH</name>
<sequence length="55" mass="6177">MLHIKEQSLYAITQAYREYGISIVATNTIEEGVEVVEILVISSFQAWLLESGFVS</sequence>
<organism evidence="1 2">
    <name type="scientific">Anaplasma phagocytophilum str. NCH-1</name>
    <dbReference type="NCBI Taxonomy" id="1359161"/>
    <lineage>
        <taxon>Bacteria</taxon>
        <taxon>Pseudomonadati</taxon>
        <taxon>Pseudomonadota</taxon>
        <taxon>Alphaproteobacteria</taxon>
        <taxon>Rickettsiales</taxon>
        <taxon>Anaplasmataceae</taxon>
        <taxon>Anaplasma</taxon>
        <taxon>phagocytophilum group</taxon>
    </lineage>
</organism>
<dbReference type="PATRIC" id="fig|1359161.3.peg.1473"/>
<dbReference type="Proteomes" id="UP000033754">
    <property type="component" value="Unassembled WGS sequence"/>
</dbReference>
<reference evidence="1 2" key="1">
    <citation type="submission" date="2015-01" db="EMBL/GenBank/DDBJ databases">
        <title>Genome Sequencing of Rickettsiales.</title>
        <authorList>
            <person name="Daugherty S.C."/>
            <person name="Su Q."/>
            <person name="Abolude K."/>
            <person name="Beier-Sexton M."/>
            <person name="Carlyon J.A."/>
            <person name="Carter R."/>
            <person name="Day N.P."/>
            <person name="Dumler S.J."/>
            <person name="Dyachenko V."/>
            <person name="Godinez A."/>
            <person name="Kurtti T.J."/>
            <person name="Lichay M."/>
            <person name="Mullins K.E."/>
            <person name="Ott S."/>
            <person name="Pappas-Brown V."/>
            <person name="Paris D.H."/>
            <person name="Patel P."/>
            <person name="Richards A.L."/>
            <person name="Sadzewicz L."/>
            <person name="Sears K."/>
            <person name="Seidman D."/>
            <person name="Sengamalay N."/>
            <person name="Stenos J."/>
            <person name="Tallon L.J."/>
            <person name="Vincent G."/>
            <person name="Fraser C.M."/>
            <person name="Munderloh U."/>
            <person name="Dunning-Hotopp J.C."/>
        </authorList>
    </citation>
    <scope>NUCLEOTIDE SEQUENCE [LARGE SCALE GENOMIC DNA]</scope>
    <source>
        <strain evidence="1 2">NCH-1</strain>
    </source>
</reference>
<evidence type="ECO:0000313" key="1">
    <source>
        <dbReference type="EMBL" id="KJV63139.1"/>
    </source>
</evidence>